<dbReference type="SUPFAM" id="SSF57701">
    <property type="entry name" value="Zn2/Cys6 DNA-binding domain"/>
    <property type="match status" value="1"/>
</dbReference>
<protein>
    <submittedName>
        <fullName evidence="8">GAL4-like Zn(II)2Cys6 (Or C6 zinc) binuclear cluster DNA-binding domain</fullName>
    </submittedName>
</protein>
<keyword evidence="2" id="KW-0479">Metal-binding</keyword>
<dbReference type="Proteomes" id="UP001138500">
    <property type="component" value="Unassembled WGS sequence"/>
</dbReference>
<dbReference type="PANTHER" id="PTHR47338:SF11">
    <property type="entry name" value="ZN(II)2CYS6 TRANSCRIPTION FACTOR (EUROFUNG)"/>
    <property type="match status" value="1"/>
</dbReference>
<dbReference type="GO" id="GO:0005634">
    <property type="term" value="C:nucleus"/>
    <property type="evidence" value="ECO:0007669"/>
    <property type="project" value="UniProtKB-SubCell"/>
</dbReference>
<keyword evidence="4" id="KW-0804">Transcription</keyword>
<evidence type="ECO:0000256" key="1">
    <source>
        <dbReference type="ARBA" id="ARBA00004123"/>
    </source>
</evidence>
<evidence type="ECO:0000313" key="8">
    <source>
        <dbReference type="EMBL" id="KAH9845632.1"/>
    </source>
</evidence>
<dbReference type="OrthoDB" id="5426798at2759"/>
<dbReference type="InterPro" id="IPR007219">
    <property type="entry name" value="XnlR_reg_dom"/>
</dbReference>
<dbReference type="EMBL" id="RIBY02000014">
    <property type="protein sequence ID" value="KAH9845632.1"/>
    <property type="molecule type" value="Genomic_DNA"/>
</dbReference>
<dbReference type="GO" id="GO:0003677">
    <property type="term" value="F:DNA binding"/>
    <property type="evidence" value="ECO:0007669"/>
    <property type="project" value="UniProtKB-KW"/>
</dbReference>
<dbReference type="PROSITE" id="PS50048">
    <property type="entry name" value="ZN2_CY6_FUNGAL_2"/>
    <property type="match status" value="1"/>
</dbReference>
<keyword evidence="9" id="KW-1185">Reference proteome</keyword>
<evidence type="ECO:0000256" key="6">
    <source>
        <dbReference type="SAM" id="MobiDB-lite"/>
    </source>
</evidence>
<name>A0A9W7T1P1_9PEZI</name>
<keyword evidence="3" id="KW-0805">Transcription regulation</keyword>
<feature type="compositionally biased region" description="Polar residues" evidence="6">
    <location>
        <begin position="97"/>
        <end position="109"/>
    </location>
</feature>
<evidence type="ECO:0000256" key="5">
    <source>
        <dbReference type="ARBA" id="ARBA00023242"/>
    </source>
</evidence>
<feature type="region of interest" description="Disordered" evidence="6">
    <location>
        <begin position="336"/>
        <end position="441"/>
    </location>
</feature>
<feature type="compositionally biased region" description="Basic and acidic residues" evidence="6">
    <location>
        <begin position="191"/>
        <end position="204"/>
    </location>
</feature>
<dbReference type="InterPro" id="IPR050815">
    <property type="entry name" value="TF_fung"/>
</dbReference>
<evidence type="ECO:0000256" key="3">
    <source>
        <dbReference type="ARBA" id="ARBA00023015"/>
    </source>
</evidence>
<feature type="compositionally biased region" description="Basic and acidic residues" evidence="6">
    <location>
        <begin position="223"/>
        <end position="240"/>
    </location>
</feature>
<feature type="region of interest" description="Disordered" evidence="6">
    <location>
        <begin position="1"/>
        <end position="157"/>
    </location>
</feature>
<comment type="caution">
    <text evidence="8">The sequence shown here is derived from an EMBL/GenBank/DDBJ whole genome shotgun (WGS) entry which is preliminary data.</text>
</comment>
<proteinExistence type="predicted"/>
<dbReference type="GO" id="GO:0000981">
    <property type="term" value="F:DNA-binding transcription factor activity, RNA polymerase II-specific"/>
    <property type="evidence" value="ECO:0007669"/>
    <property type="project" value="InterPro"/>
</dbReference>
<evidence type="ECO:0000256" key="4">
    <source>
        <dbReference type="ARBA" id="ARBA00023163"/>
    </source>
</evidence>
<gene>
    <name evidence="8" type="ORF">Tdes44962_MAKER06467</name>
</gene>
<accession>A0A9W7T1P1</accession>
<sequence length="942" mass="104677">MLVHQRMTMPGPPAESPYPFEQHVSHSRPPSRFYGMAHSQRATIKLPPPPLEPRPIHHLQPSSSDHLGSQRHPDAFHRVPPSVTSESRLPGLKEILTPQSHCTTPSSFAASAGWSPALVQPPPSNHSSDDGHHSRVGWHPPLALHPPTELPQPYQPNNIRRLDLPVREPSPVQRHQPPSSKGISPYTPYADPREYSEARPERLRQASTTSHATNSASSPYSSVHEDGHLRPSTSSHDRCSEGTAGSNGPECQRKYLCTKEIPGEGTFHLYEGGYRIPSQVDGEQVNPAWGLTKANKPRKRLALACLDCREKKIKCEPGASSCLQCEKAKRPCRRAPTQHVHPETTVLPAWQGNASPPLRRGPCESLPPRVQEYESEMTIKRRPRDEPPSPPHMPIKKHRSISPESHARAAPPPNHGAPSAIPAAASSPSSSARSVDPRRADPETRTHLLDLYFAHVNNATYNLLPRKTVMDWASTSSERGSRDEQMVMCALLAVGSSFGSNPLHSIGQNSADRAKALLGSQAGSHTLATVLTNFLLGIYCSARGSHAIGWDHMGAAIHGTTKPTLQLNQEDSNPADPSSYTVGMFSMSREQVAECRRRTFWACFLADRYEDGTLCAITLQDIFLRLPSTDEAYEGGVASDAPYFNNGIVDPALTILTPASPVSPMAWLAVLTARWGDVLNFTNRAVHRPQSSYREAYEQFYSETYNALEGWLERLPDWLKYEDGNLTRSLEGGYAAQFITLHALYHFTLLRLNRYVRRAYIPDLVPRNIRGAHYHAHALLTMLSIYMKARQDLTHDHRRPDCVLSTPFLICAIMSATDVLGAGGPDFNFKNTVDLVGVGLECLRELVYYWTSAQDRLRAAERRYYEIKAVIVRPNRARNGAWLGNNWGLKDPMQKEYSLDYDCIGGTEHTDDDNYSNIYFAALREGFHDGRLPSQGGSLRTA</sequence>
<dbReference type="Pfam" id="PF04082">
    <property type="entry name" value="Fungal_trans"/>
    <property type="match status" value="1"/>
</dbReference>
<reference evidence="8 9" key="1">
    <citation type="journal article" date="2018" name="IMA Fungus">
        <title>IMA Genome-F 10: Nine draft genome sequences of Claviceps purpurea s.lat., including C. arundinis, C. humidiphila, and C. cf. spartinae, pseudomolecules for the pitch canker pathogen Fusarium circinatum, draft genome of Davidsoniella eucalypti, Grosmannia galeiformis, Quambalaria eucalypti, and Teratosphaeria destructans.</title>
        <authorList>
            <person name="Wingfield B.D."/>
            <person name="Liu M."/>
            <person name="Nguyen H.D."/>
            <person name="Lane F.A."/>
            <person name="Morgan S.W."/>
            <person name="De Vos L."/>
            <person name="Wilken P.M."/>
            <person name="Duong T.A."/>
            <person name="Aylward J."/>
            <person name="Coetzee M.P."/>
            <person name="Dadej K."/>
            <person name="De Beer Z.W."/>
            <person name="Findlay W."/>
            <person name="Havenga M."/>
            <person name="Kolarik M."/>
            <person name="Menzies J.G."/>
            <person name="Naidoo K."/>
            <person name="Pochopski O."/>
            <person name="Shoukouhi P."/>
            <person name="Santana Q.C."/>
            <person name="Seifert K.A."/>
            <person name="Soal N."/>
            <person name="Steenkamp E.T."/>
            <person name="Tatham C.T."/>
            <person name="van der Nest M.A."/>
            <person name="Wingfield M.J."/>
        </authorList>
    </citation>
    <scope>NUCLEOTIDE SEQUENCE [LARGE SCALE GENOMIC DNA]</scope>
    <source>
        <strain evidence="8">CMW44962</strain>
    </source>
</reference>
<dbReference type="InterPro" id="IPR036864">
    <property type="entry name" value="Zn2-C6_fun-type_DNA-bd_sf"/>
</dbReference>
<feature type="domain" description="Zn(2)-C6 fungal-type" evidence="7">
    <location>
        <begin position="304"/>
        <end position="334"/>
    </location>
</feature>
<feature type="compositionally biased region" description="Low complexity" evidence="6">
    <location>
        <begin position="417"/>
        <end position="434"/>
    </location>
</feature>
<dbReference type="PANTHER" id="PTHR47338">
    <property type="entry name" value="ZN(II)2CYS6 TRANSCRIPTION FACTOR (EUROFUNG)-RELATED"/>
    <property type="match status" value="1"/>
</dbReference>
<dbReference type="AlphaFoldDB" id="A0A9W7T1P1"/>
<evidence type="ECO:0000313" key="9">
    <source>
        <dbReference type="Proteomes" id="UP001138500"/>
    </source>
</evidence>
<dbReference type="Gene3D" id="4.10.240.10">
    <property type="entry name" value="Zn(2)-C6 fungal-type DNA-binding domain"/>
    <property type="match status" value="1"/>
</dbReference>
<keyword evidence="5" id="KW-0539">Nucleus</keyword>
<feature type="compositionally biased region" description="Low complexity" evidence="6">
    <location>
        <begin position="206"/>
        <end position="218"/>
    </location>
</feature>
<dbReference type="GO" id="GO:0008270">
    <property type="term" value="F:zinc ion binding"/>
    <property type="evidence" value="ECO:0007669"/>
    <property type="project" value="InterPro"/>
</dbReference>
<comment type="subcellular location">
    <subcellularLocation>
        <location evidence="1">Nucleus</location>
    </subcellularLocation>
</comment>
<evidence type="ECO:0000256" key="2">
    <source>
        <dbReference type="ARBA" id="ARBA00022723"/>
    </source>
</evidence>
<organism evidence="8 9">
    <name type="scientific">Teratosphaeria destructans</name>
    <dbReference type="NCBI Taxonomy" id="418781"/>
    <lineage>
        <taxon>Eukaryota</taxon>
        <taxon>Fungi</taxon>
        <taxon>Dikarya</taxon>
        <taxon>Ascomycota</taxon>
        <taxon>Pezizomycotina</taxon>
        <taxon>Dothideomycetes</taxon>
        <taxon>Dothideomycetidae</taxon>
        <taxon>Mycosphaerellales</taxon>
        <taxon>Teratosphaeriaceae</taxon>
        <taxon>Teratosphaeria</taxon>
    </lineage>
</organism>
<reference evidence="8 9" key="2">
    <citation type="journal article" date="2021" name="Curr. Genet.">
        <title>Genetic response to nitrogen starvation in the aggressive Eucalyptus foliar pathogen Teratosphaeria destructans.</title>
        <authorList>
            <person name="Havenga M."/>
            <person name="Wingfield B.D."/>
            <person name="Wingfield M.J."/>
            <person name="Dreyer L.L."/>
            <person name="Roets F."/>
            <person name="Aylward J."/>
        </authorList>
    </citation>
    <scope>NUCLEOTIDE SEQUENCE [LARGE SCALE GENOMIC DNA]</scope>
    <source>
        <strain evidence="8">CMW44962</strain>
    </source>
</reference>
<evidence type="ECO:0000259" key="7">
    <source>
        <dbReference type="PROSITE" id="PS50048"/>
    </source>
</evidence>
<feature type="region of interest" description="Disordered" evidence="6">
    <location>
        <begin position="169"/>
        <end position="248"/>
    </location>
</feature>
<dbReference type="PROSITE" id="PS00463">
    <property type="entry name" value="ZN2_CY6_FUNGAL_1"/>
    <property type="match status" value="1"/>
</dbReference>
<feature type="compositionally biased region" description="Basic and acidic residues" evidence="6">
    <location>
        <begin position="377"/>
        <end position="387"/>
    </location>
</feature>
<dbReference type="CDD" id="cd00067">
    <property type="entry name" value="GAL4"/>
    <property type="match status" value="1"/>
</dbReference>
<dbReference type="InterPro" id="IPR001138">
    <property type="entry name" value="Zn2Cys6_DnaBD"/>
</dbReference>
<dbReference type="CDD" id="cd12148">
    <property type="entry name" value="fungal_TF_MHR"/>
    <property type="match status" value="1"/>
</dbReference>
<dbReference type="GO" id="GO:0006351">
    <property type="term" value="P:DNA-templated transcription"/>
    <property type="evidence" value="ECO:0007669"/>
    <property type="project" value="InterPro"/>
</dbReference>